<evidence type="ECO:0008006" key="4">
    <source>
        <dbReference type="Google" id="ProtNLM"/>
    </source>
</evidence>
<feature type="transmembrane region" description="Helical" evidence="1">
    <location>
        <begin position="71"/>
        <end position="87"/>
    </location>
</feature>
<dbReference type="InterPro" id="IPR021836">
    <property type="entry name" value="DUF3429"/>
</dbReference>
<dbReference type="HOGENOM" id="CLU_1804894_0_0_6"/>
<name>K4KQH8_SIMAS</name>
<dbReference type="KEGG" id="saga:M5M_16205"/>
<dbReference type="OrthoDB" id="8591832at2"/>
<dbReference type="EMBL" id="CP003746">
    <property type="protein sequence ID" value="AFV00374.1"/>
    <property type="molecule type" value="Genomic_DNA"/>
</dbReference>
<sequence>MNQSTPFSPSRTVAALTLAGILPFLGLGLLHTLMPDWQPLGISPLSWLAGYSLAIASFMAGTLWRPDQAPGVLIGSNLLTLCAWVLGVWQPVLWPMGMALIFGAIYLTERQVLKRTENYLRLRRRATGTVIACLLGVQLTVLP</sequence>
<dbReference type="RefSeq" id="WP_015048526.1">
    <property type="nucleotide sequence ID" value="NC_018868.3"/>
</dbReference>
<accession>K4KQH8</accession>
<feature type="transmembrane region" description="Helical" evidence="1">
    <location>
        <begin position="45"/>
        <end position="64"/>
    </location>
</feature>
<dbReference type="Pfam" id="PF11911">
    <property type="entry name" value="DUF3429"/>
    <property type="match status" value="1"/>
</dbReference>
<keyword evidence="1" id="KW-1133">Transmembrane helix</keyword>
<keyword evidence="3" id="KW-1185">Reference proteome</keyword>
<evidence type="ECO:0000313" key="2">
    <source>
        <dbReference type="EMBL" id="AFV00374.1"/>
    </source>
</evidence>
<evidence type="ECO:0000256" key="1">
    <source>
        <dbReference type="SAM" id="Phobius"/>
    </source>
</evidence>
<protein>
    <recommendedName>
        <fullName evidence="4">DUF3429 domain-containing protein</fullName>
    </recommendedName>
</protein>
<reference evidence="2 3" key="1">
    <citation type="journal article" date="2013" name="Genome Announc.">
        <title>Complete genome sequence of Simiduia agarivorans SA1(T), a marine bacterium able to degrade a variety of polysaccharides.</title>
        <authorList>
            <person name="Lin S.Y."/>
            <person name="Shieh W.Y."/>
            <person name="Chen J.S."/>
            <person name="Tang S.L."/>
        </authorList>
    </citation>
    <scope>NUCLEOTIDE SEQUENCE [LARGE SCALE GENOMIC DNA]</scope>
    <source>
        <strain evidence="3">DSM 21679 / JCM 13881 / BCRC 17597 / SA1</strain>
    </source>
</reference>
<dbReference type="Proteomes" id="UP000000466">
    <property type="component" value="Chromosome"/>
</dbReference>
<gene>
    <name evidence="2" type="ordered locus">M5M_16205</name>
</gene>
<keyword evidence="1" id="KW-0812">Transmembrane</keyword>
<proteinExistence type="predicted"/>
<keyword evidence="1" id="KW-0472">Membrane</keyword>
<organism evidence="2 3">
    <name type="scientific">Simiduia agarivorans (strain DSM 21679 / JCM 13881 / BCRC 17597 / SA1)</name>
    <dbReference type="NCBI Taxonomy" id="1117647"/>
    <lineage>
        <taxon>Bacteria</taxon>
        <taxon>Pseudomonadati</taxon>
        <taxon>Pseudomonadota</taxon>
        <taxon>Gammaproteobacteria</taxon>
        <taxon>Cellvibrionales</taxon>
        <taxon>Cellvibrionaceae</taxon>
        <taxon>Simiduia</taxon>
    </lineage>
</organism>
<dbReference type="AlphaFoldDB" id="K4KQH8"/>
<dbReference type="STRING" id="1117647.M5M_16205"/>
<feature type="transmembrane region" description="Helical" evidence="1">
    <location>
        <begin position="12"/>
        <end position="33"/>
    </location>
</feature>
<evidence type="ECO:0000313" key="3">
    <source>
        <dbReference type="Proteomes" id="UP000000466"/>
    </source>
</evidence>